<comment type="caution">
    <text evidence="1">The sequence shown here is derived from an EMBL/GenBank/DDBJ whole genome shotgun (WGS) entry which is preliminary data.</text>
</comment>
<dbReference type="Gene3D" id="3.40.1690.10">
    <property type="entry name" value="secretion proteins EscU"/>
    <property type="match status" value="1"/>
</dbReference>
<keyword evidence="1" id="KW-0282">Flagellum</keyword>
<organism evidence="1 2">
    <name type="scientific">Mesobacillus selenatarsenatis (strain DSM 18680 / JCM 14380 / FERM P-15431 / SF-1)</name>
    <dbReference type="NCBI Taxonomy" id="1321606"/>
    <lineage>
        <taxon>Bacteria</taxon>
        <taxon>Bacillati</taxon>
        <taxon>Bacillota</taxon>
        <taxon>Bacilli</taxon>
        <taxon>Bacillales</taxon>
        <taxon>Bacillaceae</taxon>
        <taxon>Mesobacillus</taxon>
    </lineage>
</organism>
<dbReference type="GO" id="GO:0009306">
    <property type="term" value="P:protein secretion"/>
    <property type="evidence" value="ECO:0007669"/>
    <property type="project" value="InterPro"/>
</dbReference>
<dbReference type="InterPro" id="IPR006135">
    <property type="entry name" value="T3SS_substrate_exporter"/>
</dbReference>
<evidence type="ECO:0000313" key="2">
    <source>
        <dbReference type="Proteomes" id="UP000031014"/>
    </source>
</evidence>
<protein>
    <submittedName>
        <fullName evidence="1">Flagellar biosynthesis protein FlhB</fullName>
    </submittedName>
</protein>
<name>A0A0A8WXX3_MESS1</name>
<keyword evidence="1" id="KW-0969">Cilium</keyword>
<dbReference type="PANTHER" id="PTHR30531:SF12">
    <property type="entry name" value="FLAGELLAR BIOSYNTHETIC PROTEIN FLHB"/>
    <property type="match status" value="1"/>
</dbReference>
<sequence>MKPPPKHTRKSAVALGYNAGNMDAPKVMAKGKGLVAEQIIEKAKNHEIPIQEDPSLVEVLSQLELNERIPEELYQAVAEVFSFVYHLDKQAGRQK</sequence>
<reference evidence="1 2" key="1">
    <citation type="submission" date="2013-06" db="EMBL/GenBank/DDBJ databases">
        <title>Whole genome shotgun sequence of Bacillus selenatarsenatis SF-1.</title>
        <authorList>
            <person name="Kuroda M."/>
            <person name="Sei K."/>
            <person name="Yamashita M."/>
            <person name="Ike M."/>
        </authorList>
    </citation>
    <scope>NUCLEOTIDE SEQUENCE [LARGE SCALE GENOMIC DNA]</scope>
    <source>
        <strain evidence="1 2">SF-1</strain>
    </source>
</reference>
<dbReference type="InterPro" id="IPR029025">
    <property type="entry name" value="T3SS_substrate_exporter_C"/>
</dbReference>
<keyword evidence="2" id="KW-1185">Reference proteome</keyword>
<dbReference type="AlphaFoldDB" id="A0A0A8WXX3"/>
<dbReference type="EMBL" id="BASE01000015">
    <property type="protein sequence ID" value="GAM12545.1"/>
    <property type="molecule type" value="Genomic_DNA"/>
</dbReference>
<dbReference type="GO" id="GO:0005886">
    <property type="term" value="C:plasma membrane"/>
    <property type="evidence" value="ECO:0007669"/>
    <property type="project" value="TreeGrafter"/>
</dbReference>
<accession>A0A0A8WXX3</accession>
<gene>
    <name evidence="1" type="ORF">SAMD00020551_0680</name>
</gene>
<dbReference type="RefSeq" id="WP_041964487.1">
    <property type="nucleotide sequence ID" value="NZ_BASE01000015.1"/>
</dbReference>
<dbReference type="Pfam" id="PF01312">
    <property type="entry name" value="Bac_export_2"/>
    <property type="match status" value="1"/>
</dbReference>
<dbReference type="Proteomes" id="UP000031014">
    <property type="component" value="Unassembled WGS sequence"/>
</dbReference>
<dbReference type="STRING" id="1321606.SAMD00020551_0680"/>
<proteinExistence type="predicted"/>
<dbReference type="PANTHER" id="PTHR30531">
    <property type="entry name" value="FLAGELLAR BIOSYNTHETIC PROTEIN FLHB"/>
    <property type="match status" value="1"/>
</dbReference>
<keyword evidence="1" id="KW-0966">Cell projection</keyword>
<dbReference type="OrthoDB" id="5244399at2"/>
<dbReference type="SUPFAM" id="SSF160544">
    <property type="entry name" value="EscU C-terminal domain-like"/>
    <property type="match status" value="1"/>
</dbReference>
<evidence type="ECO:0000313" key="1">
    <source>
        <dbReference type="EMBL" id="GAM12545.1"/>
    </source>
</evidence>